<evidence type="ECO:0000259" key="7">
    <source>
        <dbReference type="Pfam" id="PF01494"/>
    </source>
</evidence>
<dbReference type="Pfam" id="PF07976">
    <property type="entry name" value="Phe_hydrox_dim"/>
    <property type="match status" value="1"/>
</dbReference>
<comment type="cofactor">
    <cofactor evidence="1">
        <name>FAD</name>
        <dbReference type="ChEBI" id="CHEBI:57692"/>
    </cofactor>
</comment>
<feature type="compositionally biased region" description="Basic and acidic residues" evidence="6">
    <location>
        <begin position="445"/>
        <end position="459"/>
    </location>
</feature>
<evidence type="ECO:0000313" key="9">
    <source>
        <dbReference type="EMBL" id="KAK7051548.1"/>
    </source>
</evidence>
<dbReference type="PANTHER" id="PTHR43004:SF19">
    <property type="entry name" value="BINDING MONOOXYGENASE, PUTATIVE (JCVI)-RELATED"/>
    <property type="match status" value="1"/>
</dbReference>
<feature type="domain" description="FAD-binding" evidence="7">
    <location>
        <begin position="4"/>
        <end position="389"/>
    </location>
</feature>
<keyword evidence="10" id="KW-1185">Reference proteome</keyword>
<organism evidence="9 10">
    <name type="scientific">Paramarasmius palmivorus</name>
    <dbReference type="NCBI Taxonomy" id="297713"/>
    <lineage>
        <taxon>Eukaryota</taxon>
        <taxon>Fungi</taxon>
        <taxon>Dikarya</taxon>
        <taxon>Basidiomycota</taxon>
        <taxon>Agaricomycotina</taxon>
        <taxon>Agaricomycetes</taxon>
        <taxon>Agaricomycetidae</taxon>
        <taxon>Agaricales</taxon>
        <taxon>Marasmiineae</taxon>
        <taxon>Marasmiaceae</taxon>
        <taxon>Paramarasmius</taxon>
    </lineage>
</organism>
<name>A0AAW0DJA2_9AGAR</name>
<evidence type="ECO:0000256" key="3">
    <source>
        <dbReference type="ARBA" id="ARBA00022630"/>
    </source>
</evidence>
<dbReference type="EMBL" id="JAYKXP010000012">
    <property type="protein sequence ID" value="KAK7051548.1"/>
    <property type="molecule type" value="Genomic_DNA"/>
</dbReference>
<evidence type="ECO:0008006" key="11">
    <source>
        <dbReference type="Google" id="ProtNLM"/>
    </source>
</evidence>
<feature type="domain" description="Phenol hydroxylase-like C-terminal dimerisation" evidence="8">
    <location>
        <begin position="519"/>
        <end position="571"/>
    </location>
</feature>
<sequence length="573" mass="62678">MASSVLIVGAGPAGLSLALLLLRNGISVKIIDKAPKHFIGTRGAGVMPRTLELYKIAGILPQIEGVGNLTLPKLRIYTSPEGDAPINEFHMLEHCDPEPSYHRITAMSVHQDEHQAALREIIENEYGVSVELATELVSFEQSPEHVTVQLAKLAHGTTEAHQFDWVVGTDGARSVVRKQLELSFDGSDSTDIWYAIGDIEMQKTHEEDVSSTLRPFDHLANGHISTGGSGAMSLTESKHALQLLISLTKLTVSDSLGLRPYERNGKKYCWFICGGANVDVHAIEGNRDRLVGLMYDIIGKREISFGDLVAFGTWRSNVRMANKFNVDRVFLGGDAAHVHSFTGAQGVNTSVQDSFNLAWKLSLVQKGLAPRSLLDSYSAERVPVVAGMLGKTTAYMHQTFSNVENKGEGWKRDWTIRQFGINYRGSPIILDERYTDTTEPIDPYRSGDDKSAHAGDRAPEAPGLQLADGRVTSIFNFLDYVSHTVLIFGEGELTKVVEKLPLPSGVVKSILVLPAGSPFSSDNAVVDAEGFAHKHYKVKEGEKLVVVIRPDGYIGAVSKSKSGVVDYFKRILL</sequence>
<reference evidence="9 10" key="1">
    <citation type="submission" date="2024-01" db="EMBL/GenBank/DDBJ databases">
        <title>A draft genome for a cacao thread blight-causing isolate of Paramarasmius palmivorus.</title>
        <authorList>
            <person name="Baruah I.K."/>
            <person name="Bukari Y."/>
            <person name="Amoako-Attah I."/>
            <person name="Meinhardt L.W."/>
            <person name="Bailey B.A."/>
            <person name="Cohen S.P."/>
        </authorList>
    </citation>
    <scope>NUCLEOTIDE SEQUENCE [LARGE SCALE GENOMIC DNA]</scope>
    <source>
        <strain evidence="9 10">GH-12</strain>
    </source>
</reference>
<dbReference type="SUPFAM" id="SSF52833">
    <property type="entry name" value="Thioredoxin-like"/>
    <property type="match status" value="1"/>
</dbReference>
<comment type="similarity">
    <text evidence="2">Belongs to the PheA/TfdB FAD monooxygenase family.</text>
</comment>
<accession>A0AAW0DJA2</accession>
<comment type="caution">
    <text evidence="9">The sequence shown here is derived from an EMBL/GenBank/DDBJ whole genome shotgun (WGS) entry which is preliminary data.</text>
</comment>
<dbReference type="AlphaFoldDB" id="A0AAW0DJA2"/>
<dbReference type="InterPro" id="IPR012941">
    <property type="entry name" value="Phe_hydrox_C_dim_dom"/>
</dbReference>
<dbReference type="Pfam" id="PF01494">
    <property type="entry name" value="FAD_binding_3"/>
    <property type="match status" value="1"/>
</dbReference>
<evidence type="ECO:0000256" key="1">
    <source>
        <dbReference type="ARBA" id="ARBA00001974"/>
    </source>
</evidence>
<dbReference type="Proteomes" id="UP001383192">
    <property type="component" value="Unassembled WGS sequence"/>
</dbReference>
<dbReference type="InterPro" id="IPR036188">
    <property type="entry name" value="FAD/NAD-bd_sf"/>
</dbReference>
<keyword evidence="3" id="KW-0285">Flavoprotein</keyword>
<dbReference type="Gene3D" id="3.40.30.120">
    <property type="match status" value="1"/>
</dbReference>
<keyword evidence="4" id="KW-0274">FAD</keyword>
<evidence type="ECO:0000256" key="6">
    <source>
        <dbReference type="SAM" id="MobiDB-lite"/>
    </source>
</evidence>
<dbReference type="InterPro" id="IPR036249">
    <property type="entry name" value="Thioredoxin-like_sf"/>
</dbReference>
<protein>
    <recommendedName>
        <fullName evidence="11">FAD-binding domain-containing protein</fullName>
    </recommendedName>
</protein>
<feature type="region of interest" description="Disordered" evidence="6">
    <location>
        <begin position="439"/>
        <end position="463"/>
    </location>
</feature>
<dbReference type="SUPFAM" id="SSF51905">
    <property type="entry name" value="FAD/NAD(P)-binding domain"/>
    <property type="match status" value="1"/>
</dbReference>
<dbReference type="GO" id="GO:0071949">
    <property type="term" value="F:FAD binding"/>
    <property type="evidence" value="ECO:0007669"/>
    <property type="project" value="InterPro"/>
</dbReference>
<dbReference type="PANTHER" id="PTHR43004">
    <property type="entry name" value="TRK SYSTEM POTASSIUM UPTAKE PROTEIN"/>
    <property type="match status" value="1"/>
</dbReference>
<proteinExistence type="inferred from homology"/>
<dbReference type="PRINTS" id="PR00420">
    <property type="entry name" value="RNGMNOXGNASE"/>
</dbReference>
<dbReference type="GO" id="GO:0016709">
    <property type="term" value="F:oxidoreductase activity, acting on paired donors, with incorporation or reduction of molecular oxygen, NAD(P)H as one donor, and incorporation of one atom of oxygen"/>
    <property type="evidence" value="ECO:0007669"/>
    <property type="project" value="UniProtKB-ARBA"/>
</dbReference>
<evidence type="ECO:0000313" key="10">
    <source>
        <dbReference type="Proteomes" id="UP001383192"/>
    </source>
</evidence>
<dbReference type="InterPro" id="IPR002938">
    <property type="entry name" value="FAD-bd"/>
</dbReference>
<keyword evidence="5" id="KW-0560">Oxidoreductase</keyword>
<dbReference type="Gene3D" id="3.30.70.2450">
    <property type="match status" value="2"/>
</dbReference>
<dbReference type="Gene3D" id="3.50.50.60">
    <property type="entry name" value="FAD/NAD(P)-binding domain"/>
    <property type="match status" value="2"/>
</dbReference>
<evidence type="ECO:0000259" key="8">
    <source>
        <dbReference type="Pfam" id="PF07976"/>
    </source>
</evidence>
<evidence type="ECO:0000256" key="4">
    <source>
        <dbReference type="ARBA" id="ARBA00022827"/>
    </source>
</evidence>
<evidence type="ECO:0000256" key="2">
    <source>
        <dbReference type="ARBA" id="ARBA00007801"/>
    </source>
</evidence>
<dbReference type="InterPro" id="IPR050641">
    <property type="entry name" value="RIFMO-like"/>
</dbReference>
<gene>
    <name evidence="9" type="ORF">VNI00_004527</name>
</gene>
<evidence type="ECO:0000256" key="5">
    <source>
        <dbReference type="ARBA" id="ARBA00023002"/>
    </source>
</evidence>